<reference evidence="2" key="1">
    <citation type="submission" date="2021-01" db="EMBL/GenBank/DDBJ databases">
        <authorList>
            <consortium name="Genoscope - CEA"/>
            <person name="William W."/>
        </authorList>
    </citation>
    <scope>NUCLEOTIDE SEQUENCE</scope>
</reference>
<proteinExistence type="predicted"/>
<feature type="signal peptide" evidence="1">
    <location>
        <begin position="1"/>
        <end position="21"/>
    </location>
</feature>
<protein>
    <recommendedName>
        <fullName evidence="4">Carbohydrate-binding domain-containing protein</fullName>
    </recommendedName>
</protein>
<dbReference type="EMBL" id="CAJJDO010000097">
    <property type="protein sequence ID" value="CAD8190920.1"/>
    <property type="molecule type" value="Genomic_DNA"/>
</dbReference>
<keyword evidence="1" id="KW-0732">Signal</keyword>
<accession>A0A8S1WQ67</accession>
<dbReference type="AlphaFoldDB" id="A0A8S1WQ67"/>
<comment type="caution">
    <text evidence="2">The sequence shown here is derived from an EMBL/GenBank/DDBJ whole genome shotgun (WGS) entry which is preliminary data.</text>
</comment>
<gene>
    <name evidence="2" type="ORF">PPENT_87.1.T0970184</name>
</gene>
<evidence type="ECO:0000256" key="1">
    <source>
        <dbReference type="SAM" id="SignalP"/>
    </source>
</evidence>
<dbReference type="Proteomes" id="UP000689195">
    <property type="component" value="Unassembled WGS sequence"/>
</dbReference>
<dbReference type="OrthoDB" id="61321at2759"/>
<sequence length="190" mass="21989">MILIFAIFIVILNAVIDPIIVENCKWGPTQYNIGHQNEATKENSLTISMLIRTISFQFIDAPLNECNDQLYKHDVDEFYIGTKKEYYVIDVSPNGALAYSTKINPNENCSNIITTYRQCDEISYFAEFFTPTAWNAHIELPISMFTQPIYANFFRANKMKDNSTHYMSYNPINSSPVCFHRPDKFIQLIV</sequence>
<keyword evidence="3" id="KW-1185">Reference proteome</keyword>
<name>A0A8S1WQ67_9CILI</name>
<evidence type="ECO:0000313" key="2">
    <source>
        <dbReference type="EMBL" id="CAD8190920.1"/>
    </source>
</evidence>
<organism evidence="2 3">
    <name type="scientific">Paramecium pentaurelia</name>
    <dbReference type="NCBI Taxonomy" id="43138"/>
    <lineage>
        <taxon>Eukaryota</taxon>
        <taxon>Sar</taxon>
        <taxon>Alveolata</taxon>
        <taxon>Ciliophora</taxon>
        <taxon>Intramacronucleata</taxon>
        <taxon>Oligohymenophorea</taxon>
        <taxon>Peniculida</taxon>
        <taxon>Parameciidae</taxon>
        <taxon>Paramecium</taxon>
    </lineage>
</organism>
<feature type="chain" id="PRO_5035781748" description="Carbohydrate-binding domain-containing protein" evidence="1">
    <location>
        <begin position="22"/>
        <end position="190"/>
    </location>
</feature>
<evidence type="ECO:0008006" key="4">
    <source>
        <dbReference type="Google" id="ProtNLM"/>
    </source>
</evidence>
<evidence type="ECO:0000313" key="3">
    <source>
        <dbReference type="Proteomes" id="UP000689195"/>
    </source>
</evidence>